<reference evidence="3" key="1">
    <citation type="submission" date="2018-12" db="EMBL/GenBank/DDBJ databases">
        <title>Tengunoibacter tsumagoiensis gen. nov., sp. nov., Dictyobacter kobayashii sp. nov., D. alpinus sp. nov., and D. joshuensis sp. nov. and description of Dictyobacteraceae fam. nov. within the order Ktedonobacterales isolated from Tengu-no-mugimeshi.</title>
        <authorList>
            <person name="Wang C.M."/>
            <person name="Zheng Y."/>
            <person name="Sakai Y."/>
            <person name="Toyoda A."/>
            <person name="Minakuchi Y."/>
            <person name="Abe K."/>
            <person name="Yokota A."/>
            <person name="Yabe S."/>
        </authorList>
    </citation>
    <scope>NUCLEOTIDE SEQUENCE [LARGE SCALE GENOMIC DNA]</scope>
    <source>
        <strain evidence="3">Uno11</strain>
    </source>
</reference>
<evidence type="ECO:0000313" key="3">
    <source>
        <dbReference type="Proteomes" id="UP000287188"/>
    </source>
</evidence>
<dbReference type="NCBIfam" id="NF033634">
    <property type="entry name" value="SLATT_1"/>
    <property type="match status" value="1"/>
</dbReference>
<keyword evidence="1" id="KW-1133">Transmembrane helix</keyword>
<dbReference type="Proteomes" id="UP000287188">
    <property type="component" value="Unassembled WGS sequence"/>
</dbReference>
<keyword evidence="3" id="KW-1185">Reference proteome</keyword>
<evidence type="ECO:0008006" key="4">
    <source>
        <dbReference type="Google" id="ProtNLM"/>
    </source>
</evidence>
<keyword evidence="1" id="KW-0812">Transmembrane</keyword>
<name>A0A402ARE6_9CHLR</name>
<evidence type="ECO:0000313" key="2">
    <source>
        <dbReference type="EMBL" id="GCE21659.1"/>
    </source>
</evidence>
<feature type="transmembrane region" description="Helical" evidence="1">
    <location>
        <begin position="58"/>
        <end position="79"/>
    </location>
</feature>
<dbReference type="InterPro" id="IPR025325">
    <property type="entry name" value="DUF4231"/>
</dbReference>
<comment type="caution">
    <text evidence="2">The sequence shown here is derived from an EMBL/GenBank/DDBJ whole genome shotgun (WGS) entry which is preliminary data.</text>
</comment>
<gene>
    <name evidence="2" type="ORF">KDK_54590</name>
</gene>
<dbReference type="RefSeq" id="WP_126553469.1">
    <property type="nucleotide sequence ID" value="NZ_BIFS01000001.1"/>
</dbReference>
<dbReference type="EMBL" id="BIFS01000001">
    <property type="protein sequence ID" value="GCE21659.1"/>
    <property type="molecule type" value="Genomic_DNA"/>
</dbReference>
<keyword evidence="1" id="KW-0472">Membrane</keyword>
<dbReference type="OrthoDB" id="9791874at2"/>
<organism evidence="2 3">
    <name type="scientific">Dictyobacter kobayashii</name>
    <dbReference type="NCBI Taxonomy" id="2014872"/>
    <lineage>
        <taxon>Bacteria</taxon>
        <taxon>Bacillati</taxon>
        <taxon>Chloroflexota</taxon>
        <taxon>Ktedonobacteria</taxon>
        <taxon>Ktedonobacterales</taxon>
        <taxon>Dictyobacteraceae</taxon>
        <taxon>Dictyobacter</taxon>
    </lineage>
</organism>
<feature type="transmembrane region" description="Helical" evidence="1">
    <location>
        <begin position="31"/>
        <end position="52"/>
    </location>
</feature>
<proteinExistence type="predicted"/>
<accession>A0A402ARE6</accession>
<protein>
    <recommendedName>
        <fullName evidence="4">DUF4231 domain-containing protein</fullName>
    </recommendedName>
</protein>
<dbReference type="Pfam" id="PF14015">
    <property type="entry name" value="DUF4231"/>
    <property type="match status" value="1"/>
</dbReference>
<evidence type="ECO:0000256" key="1">
    <source>
        <dbReference type="SAM" id="Phobius"/>
    </source>
</evidence>
<dbReference type="AlphaFoldDB" id="A0A402ARE6"/>
<sequence length="143" mass="16604">MDQEKFTAFLKDIYYPRLSFHRLRARRNHHIYLRLQWAMLILALANAILVALQPFFSWIWLKVLAIVCAIPVATLATVLKTFNYQEKWAQHGKAYYDLEKEYNLYLAGAGNYSTEPDKEGYFVLQVQGILSQALAANPYMTVP</sequence>